<organism evidence="1 2">
    <name type="scientific">Patella caerulea</name>
    <name type="common">Rayed Mediterranean limpet</name>
    <dbReference type="NCBI Taxonomy" id="87958"/>
    <lineage>
        <taxon>Eukaryota</taxon>
        <taxon>Metazoa</taxon>
        <taxon>Spiralia</taxon>
        <taxon>Lophotrochozoa</taxon>
        <taxon>Mollusca</taxon>
        <taxon>Gastropoda</taxon>
        <taxon>Patellogastropoda</taxon>
        <taxon>Patelloidea</taxon>
        <taxon>Patellidae</taxon>
        <taxon>Patella</taxon>
    </lineage>
</organism>
<gene>
    <name evidence="1" type="ORF">SNE40_018468</name>
</gene>
<proteinExistence type="predicted"/>
<dbReference type="AlphaFoldDB" id="A0AAN8J745"/>
<comment type="caution">
    <text evidence="1">The sequence shown here is derived from an EMBL/GenBank/DDBJ whole genome shotgun (WGS) entry which is preliminary data.</text>
</comment>
<reference evidence="1 2" key="1">
    <citation type="submission" date="2024-01" db="EMBL/GenBank/DDBJ databases">
        <title>The genome of the rayed Mediterranean limpet Patella caerulea (Linnaeus, 1758).</title>
        <authorList>
            <person name="Anh-Thu Weber A."/>
            <person name="Halstead-Nussloch G."/>
        </authorList>
    </citation>
    <scope>NUCLEOTIDE SEQUENCE [LARGE SCALE GENOMIC DNA]</scope>
    <source>
        <strain evidence="1">AATW-2023a</strain>
        <tissue evidence="1">Whole specimen</tissue>
    </source>
</reference>
<keyword evidence="2" id="KW-1185">Reference proteome</keyword>
<accession>A0AAN8J745</accession>
<name>A0AAN8J745_PATCE</name>
<protein>
    <submittedName>
        <fullName evidence="1">Uncharacterized protein</fullName>
    </submittedName>
</protein>
<evidence type="ECO:0000313" key="2">
    <source>
        <dbReference type="Proteomes" id="UP001347796"/>
    </source>
</evidence>
<dbReference type="Proteomes" id="UP001347796">
    <property type="component" value="Unassembled WGS sequence"/>
</dbReference>
<dbReference type="EMBL" id="JAZGQO010000014">
    <property type="protein sequence ID" value="KAK6169953.1"/>
    <property type="molecule type" value="Genomic_DNA"/>
</dbReference>
<sequence>MVQTIKNVLKKAEDAYKALFAYRNSPFGIVGLSPAQLFIERRLRSTSTSAPLLKFSGSTHTRELLLQRQMNQYKYHSGKTELQSLNTGTTVMMQHSDNQSYSNRKSWYSSITFISLEDGGYQLQ</sequence>
<evidence type="ECO:0000313" key="1">
    <source>
        <dbReference type="EMBL" id="KAK6169953.1"/>
    </source>
</evidence>